<dbReference type="InterPro" id="IPR025583">
    <property type="entry name" value="HMG-CoA_N_dom"/>
</dbReference>
<comment type="similarity">
    <text evidence="2 9">Belongs to the HMG-CoA reductase family.</text>
</comment>
<keyword evidence="6 9" id="KW-1133">Transmembrane helix</keyword>
<evidence type="ECO:0000256" key="9">
    <source>
        <dbReference type="RuleBase" id="RU361219"/>
    </source>
</evidence>
<dbReference type="OMA" id="KKWIMRA"/>
<dbReference type="UniPathway" id="UPA00058">
    <property type="reaction ID" value="UER00103"/>
</dbReference>
<evidence type="ECO:0000256" key="10">
    <source>
        <dbReference type="SAM" id="MobiDB-lite"/>
    </source>
</evidence>
<dbReference type="EC" id="1.1.1.34" evidence="9"/>
<evidence type="ECO:0000256" key="5">
    <source>
        <dbReference type="ARBA" id="ARBA00022857"/>
    </source>
</evidence>
<dbReference type="InterPro" id="IPR023282">
    <property type="entry name" value="HMG_CoA_Rdtase_N"/>
</dbReference>
<dbReference type="PANTHER" id="PTHR10572:SF24">
    <property type="entry name" value="3-HYDROXY-3-METHYLGLUTARYL-COENZYME A REDUCTASE"/>
    <property type="match status" value="1"/>
</dbReference>
<dbReference type="GO" id="GO:0006696">
    <property type="term" value="P:ergosterol biosynthetic process"/>
    <property type="evidence" value="ECO:0007669"/>
    <property type="project" value="TreeGrafter"/>
</dbReference>
<reference evidence="12 13" key="2">
    <citation type="journal article" date="2014" name="J. Gen. Appl. Microbiol.">
        <title>The early diverging ascomycetous budding yeast Saitoella complicata has three histone deacetylases belonging to the Clr6, Hos2, and Rpd3 lineages.</title>
        <authorList>
            <person name="Nishida H."/>
            <person name="Matsumoto T."/>
            <person name="Kondo S."/>
            <person name="Hamamoto M."/>
            <person name="Yoshikawa H."/>
        </authorList>
    </citation>
    <scope>NUCLEOTIDE SEQUENCE [LARGE SCALE GENOMIC DNA]</scope>
    <source>
        <strain evidence="12 13">NRRL Y-17804</strain>
    </source>
</reference>
<comment type="caution">
    <text evidence="12">The sequence shown here is derived from an EMBL/GenBank/DDBJ whole genome shotgun (WGS) entry which is preliminary data.</text>
</comment>
<dbReference type="InterPro" id="IPR009029">
    <property type="entry name" value="HMG_CoA_Rdtase_sub-bd_dom_sf"/>
</dbReference>
<reference evidence="12 13" key="1">
    <citation type="journal article" date="2011" name="J. Gen. Appl. Microbiol.">
        <title>Draft genome sequencing of the enigmatic yeast Saitoella complicata.</title>
        <authorList>
            <person name="Nishida H."/>
            <person name="Hamamoto M."/>
            <person name="Sugiyama J."/>
        </authorList>
    </citation>
    <scope>NUCLEOTIDE SEQUENCE [LARGE SCALE GENOMIC DNA]</scope>
    <source>
        <strain evidence="12 13">NRRL Y-17804</strain>
    </source>
</reference>
<dbReference type="InterPro" id="IPR004554">
    <property type="entry name" value="HMG_CoA_Rdtase_eu_arc"/>
</dbReference>
<dbReference type="GO" id="GO:0005778">
    <property type="term" value="C:peroxisomal membrane"/>
    <property type="evidence" value="ECO:0007669"/>
    <property type="project" value="TreeGrafter"/>
</dbReference>
<keyword evidence="3 9" id="KW-0812">Transmembrane</keyword>
<dbReference type="PROSITE" id="PS01192">
    <property type="entry name" value="HMG_COA_REDUCTASE_3"/>
    <property type="match status" value="1"/>
</dbReference>
<dbReference type="PROSITE" id="PS00066">
    <property type="entry name" value="HMG_COA_REDUCTASE_1"/>
    <property type="match status" value="1"/>
</dbReference>
<gene>
    <name evidence="12" type="ORF">G7K_4352-t1</name>
</gene>
<dbReference type="InterPro" id="IPR023074">
    <property type="entry name" value="HMG_CoA_Rdtase_cat_sf"/>
</dbReference>
<dbReference type="InterPro" id="IPR000731">
    <property type="entry name" value="SSD"/>
</dbReference>
<dbReference type="FunFam" id="3.30.70.420:FF:000001">
    <property type="entry name" value="3-hydroxy-3-methylglutaryl coenzyme A reductase"/>
    <property type="match status" value="1"/>
</dbReference>
<dbReference type="GO" id="GO:0008299">
    <property type="term" value="P:isoprenoid biosynthetic process"/>
    <property type="evidence" value="ECO:0007669"/>
    <property type="project" value="InterPro"/>
</dbReference>
<dbReference type="Gene3D" id="1.10.3270.10">
    <property type="entry name" value="HMGR, N-terminal domain"/>
    <property type="match status" value="1"/>
</dbReference>
<keyword evidence="8 9" id="KW-0472">Membrane</keyword>
<feature type="transmembrane region" description="Helical" evidence="9">
    <location>
        <begin position="17"/>
        <end position="36"/>
    </location>
</feature>
<feature type="transmembrane region" description="Helical" evidence="9">
    <location>
        <begin position="222"/>
        <end position="244"/>
    </location>
</feature>
<keyword evidence="7 9" id="KW-0560">Oxidoreductase</keyword>
<comment type="subcellular location">
    <subcellularLocation>
        <location evidence="1 9">Endoplasmic reticulum membrane</location>
        <topology evidence="1 9">Multi-pass membrane protein</topology>
    </subcellularLocation>
</comment>
<dbReference type="SUPFAM" id="SSF55035">
    <property type="entry name" value="NAD-binding domain of HMG-CoA reductase"/>
    <property type="match status" value="1"/>
</dbReference>
<dbReference type="PROSITE" id="PS50065">
    <property type="entry name" value="HMG_COA_REDUCTASE_4"/>
    <property type="match status" value="1"/>
</dbReference>
<dbReference type="Pfam" id="PF13323">
    <property type="entry name" value="HPIH"/>
    <property type="match status" value="1"/>
</dbReference>
<dbReference type="SUPFAM" id="SSF82866">
    <property type="entry name" value="Multidrug efflux transporter AcrB transmembrane domain"/>
    <property type="match status" value="1"/>
</dbReference>
<dbReference type="PROSITE" id="PS50156">
    <property type="entry name" value="SSD"/>
    <property type="match status" value="1"/>
</dbReference>
<proteinExistence type="inferred from homology"/>
<evidence type="ECO:0000256" key="3">
    <source>
        <dbReference type="ARBA" id="ARBA00022692"/>
    </source>
</evidence>
<dbReference type="InterPro" id="IPR023076">
    <property type="entry name" value="HMG_CoA_Rdtase_CS"/>
</dbReference>
<dbReference type="GO" id="GO:0004420">
    <property type="term" value="F:hydroxymethylglutaryl-CoA reductase (NADPH) activity"/>
    <property type="evidence" value="ECO:0007669"/>
    <property type="project" value="UniProtKB-EC"/>
</dbReference>
<dbReference type="STRING" id="698492.A0A0E9NLD0"/>
<feature type="transmembrane region" description="Helical" evidence="9">
    <location>
        <begin position="334"/>
        <end position="356"/>
    </location>
</feature>
<dbReference type="NCBIfam" id="TIGR00533">
    <property type="entry name" value="HMG_CoA_R_NADP"/>
    <property type="match status" value="1"/>
</dbReference>
<dbReference type="Gene3D" id="3.30.70.420">
    <property type="entry name" value="Hydroxymethylglutaryl-CoA reductase, class I/II, NAD/NADP-binding domain"/>
    <property type="match status" value="1"/>
</dbReference>
<dbReference type="Pfam" id="PF12349">
    <property type="entry name" value="Sterol-sensing"/>
    <property type="match status" value="1"/>
</dbReference>
<accession>A0A0E9NLD0</accession>
<dbReference type="FunFam" id="1.10.3270.10:FF:000001">
    <property type="entry name" value="3-hydroxy-3-methylglutaryl coenzyme A reductase"/>
    <property type="match status" value="1"/>
</dbReference>
<dbReference type="PRINTS" id="PR00071">
    <property type="entry name" value="HMGCOARDTASE"/>
</dbReference>
<evidence type="ECO:0000256" key="7">
    <source>
        <dbReference type="ARBA" id="ARBA00023002"/>
    </source>
</evidence>
<feature type="transmembrane region" description="Helical" evidence="9">
    <location>
        <begin position="193"/>
        <end position="216"/>
    </location>
</feature>
<dbReference type="InterPro" id="IPR053958">
    <property type="entry name" value="HMGCR/SNAP/NPC1-like_SSD"/>
</dbReference>
<dbReference type="PANTHER" id="PTHR10572">
    <property type="entry name" value="3-HYDROXY-3-METHYLGLUTARYL-COENZYME A REDUCTASE"/>
    <property type="match status" value="1"/>
</dbReference>
<keyword evidence="5 9" id="KW-0521">NADP</keyword>
<comment type="pathway">
    <text evidence="9">Metabolic intermediate biosynthesis; (R)-mevalonate biosynthesis; (R)-mevalonate from acetyl-CoA: step 3/3.</text>
</comment>
<dbReference type="InterPro" id="IPR002202">
    <property type="entry name" value="HMG_CoA_Rdtase"/>
</dbReference>
<dbReference type="Pfam" id="PF00368">
    <property type="entry name" value="HMG-CoA_red"/>
    <property type="match status" value="1"/>
</dbReference>
<feature type="transmembrane region" description="Helical" evidence="9">
    <location>
        <begin position="544"/>
        <end position="563"/>
    </location>
</feature>
<feature type="compositionally biased region" description="Polar residues" evidence="10">
    <location>
        <begin position="1042"/>
        <end position="1053"/>
    </location>
</feature>
<evidence type="ECO:0000259" key="11">
    <source>
        <dbReference type="PROSITE" id="PS50156"/>
    </source>
</evidence>
<keyword evidence="13" id="KW-1185">Reference proteome</keyword>
<dbReference type="InterPro" id="IPR009023">
    <property type="entry name" value="HMG_CoA_Rdtase_NAD(P)-bd_sf"/>
</dbReference>
<evidence type="ECO:0000256" key="8">
    <source>
        <dbReference type="ARBA" id="ARBA00023136"/>
    </source>
</evidence>
<name>A0A0E9NLD0_SAICN</name>
<keyword evidence="4 9" id="KW-0256">Endoplasmic reticulum</keyword>
<evidence type="ECO:0000313" key="12">
    <source>
        <dbReference type="EMBL" id="GAO50220.1"/>
    </source>
</evidence>
<evidence type="ECO:0000256" key="1">
    <source>
        <dbReference type="ARBA" id="ARBA00004477"/>
    </source>
</evidence>
<evidence type="ECO:0000256" key="6">
    <source>
        <dbReference type="ARBA" id="ARBA00022989"/>
    </source>
</evidence>
<organism evidence="12 13">
    <name type="scientific">Saitoella complicata (strain BCRC 22490 / CBS 7301 / JCM 7358 / NBRC 10748 / NRRL Y-17804)</name>
    <dbReference type="NCBI Taxonomy" id="698492"/>
    <lineage>
        <taxon>Eukaryota</taxon>
        <taxon>Fungi</taxon>
        <taxon>Dikarya</taxon>
        <taxon>Ascomycota</taxon>
        <taxon>Taphrinomycotina</taxon>
        <taxon>Taphrinomycotina incertae sedis</taxon>
        <taxon>Saitoella</taxon>
    </lineage>
</organism>
<feature type="domain" description="SSD" evidence="11">
    <location>
        <begin position="194"/>
        <end position="356"/>
    </location>
</feature>
<dbReference type="GO" id="GO:0015936">
    <property type="term" value="P:coenzyme A metabolic process"/>
    <property type="evidence" value="ECO:0007669"/>
    <property type="project" value="InterPro"/>
</dbReference>
<dbReference type="Proteomes" id="UP000033140">
    <property type="component" value="Unassembled WGS sequence"/>
</dbReference>
<dbReference type="OrthoDB" id="310654at2759"/>
<dbReference type="SUPFAM" id="SSF56542">
    <property type="entry name" value="Substrate-binding domain of HMG-CoA reductase"/>
    <property type="match status" value="1"/>
</dbReference>
<evidence type="ECO:0000256" key="2">
    <source>
        <dbReference type="ARBA" id="ARBA00007661"/>
    </source>
</evidence>
<dbReference type="FunFam" id="3.90.770.10:FF:000001">
    <property type="entry name" value="3-hydroxy-3-methylglutaryl coenzyme A reductase"/>
    <property type="match status" value="1"/>
</dbReference>
<dbReference type="EMBL" id="BACD03000030">
    <property type="protein sequence ID" value="GAO50220.1"/>
    <property type="molecule type" value="Genomic_DNA"/>
</dbReference>
<protein>
    <recommendedName>
        <fullName evidence="9">3-hydroxy-3-methylglutaryl coenzyme A reductase</fullName>
        <shortName evidence="9">HMG-CoA reductase</shortName>
        <ecNumber evidence="9">1.1.1.34</ecNumber>
    </recommendedName>
</protein>
<reference evidence="12 13" key="3">
    <citation type="journal article" date="2015" name="Genome Announc.">
        <title>Draft Genome Sequence of the Archiascomycetous Yeast Saitoella complicata.</title>
        <authorList>
            <person name="Yamauchi K."/>
            <person name="Kondo S."/>
            <person name="Hamamoto M."/>
            <person name="Takahashi Y."/>
            <person name="Ogura Y."/>
            <person name="Hayashi T."/>
            <person name="Nishida H."/>
        </authorList>
    </citation>
    <scope>NUCLEOTIDE SEQUENCE [LARGE SCALE GENOMIC DNA]</scope>
    <source>
        <strain evidence="12 13">NRRL Y-17804</strain>
    </source>
</reference>
<dbReference type="Gene3D" id="3.90.770.10">
    <property type="entry name" value="3-hydroxy-3-methylglutaryl-coenzyme A Reductase, Chain A, domain 2"/>
    <property type="match status" value="1"/>
</dbReference>
<dbReference type="GO" id="GO:0005789">
    <property type="term" value="C:endoplasmic reticulum membrane"/>
    <property type="evidence" value="ECO:0007669"/>
    <property type="project" value="UniProtKB-SubCell"/>
</dbReference>
<dbReference type="CDD" id="cd00643">
    <property type="entry name" value="HMG-CoA_reductase_classI"/>
    <property type="match status" value="1"/>
</dbReference>
<dbReference type="AlphaFoldDB" id="A0A0E9NLD0"/>
<feature type="region of interest" description="Disordered" evidence="10">
    <location>
        <begin position="1042"/>
        <end position="1072"/>
    </location>
</feature>
<sequence>MKSLNPLPTIASYSAQFPIHVIVFVALLASTAYFHLLDIAATTRVTAWSAYNWRGVARRDFAGLGQAKVVLQNGEWVQATETETSQYAIALATTPYAVFPPALESALMPSACLSASSNGCTPLPPSGSLSGFLIESATANEWLNPAMRRALHDAGFTIAPAAGTSEGSVWWIGRAVYDVAAKIRQLIEKADRVDIIIMTIGYLAMHLTFVSLFLNMRTLGSNFWLGATVLTSSTFAFLCALCTVHQLGIAIDPVSLSEGLPFLVITVGFEKPILLTKAVLKGSSSNSPRAIREDVVDAVRAKGLLIVRDYAVEILVLSLGALSGVPGLKQFCFLAAWILGFDCLMLFTFYTAVLAVKLEITRIKRHTTIRKALEEEGMSYKAAEKVAMANDPQVNKEERERSFGWLSLFGGRKVRDESVTRFKLVMVSGFVLINFLNVCTMPFRPAVPATAAAVNPIVTAAAANVPIDVFSVKYKPFLDAAAKLLSEGSIVTMLPPIHFSPISAAPLPSTSAYPNAGNGTVENLVLGFLESWTRSVGDPIMSKWIVVVLAISVGLNAYLFNAARWIQVREQKPKVVEKIVEVIRTVPVPRIVADDGGRADSPCVEEVNGDASAPRSFDECVEILKAGNAKKLSDEEAVILALKGKIPGYALEKILADPFRAVKIRRAMVSRNSNTKTLEDSLLPYQDYDYARVLGACCENVIGYLPLPLGVAGPLIIDGKSYYIPMATTEGVLVASTGRGCKAINAGGGAITVLTQDMMSRGPCVAFPNLARAGAAKIWLDSEEGQKAMKKAFDSTSRFARLKQLKTALAGTTLYIRFGTSTGDAMGMNMISKGTEFALRFMKEECGFYDMDVVSVSGNYCTDKKPAAINWIEGRGKSVVAEAIIPGQVVRDVLKSSVDALVELNITKNLVGSAMAGSVGGFNAHAANIVAAVFLATGQDPAQVVESANCITLMKNVDGNLHMTVSMPSIECGTIGGGTILDPQGAMLDLLGVRGPHPEVPGTNAKQLARIIAAAVLAGELSLCSALAAGHLVKAHMAHNRSAANTPAPSGTATPVHPLSALTPASAESARK</sequence>
<evidence type="ECO:0000256" key="4">
    <source>
        <dbReference type="ARBA" id="ARBA00022824"/>
    </source>
</evidence>
<comment type="catalytic activity">
    <reaction evidence="9">
        <text>(R)-mevalonate + 2 NADP(+) + CoA = (3S)-3-hydroxy-3-methylglutaryl-CoA + 2 NADPH + 2 H(+)</text>
        <dbReference type="Rhea" id="RHEA:15989"/>
        <dbReference type="ChEBI" id="CHEBI:15378"/>
        <dbReference type="ChEBI" id="CHEBI:36464"/>
        <dbReference type="ChEBI" id="CHEBI:43074"/>
        <dbReference type="ChEBI" id="CHEBI:57287"/>
        <dbReference type="ChEBI" id="CHEBI:57783"/>
        <dbReference type="ChEBI" id="CHEBI:58349"/>
        <dbReference type="EC" id="1.1.1.34"/>
    </reaction>
</comment>
<evidence type="ECO:0000313" key="13">
    <source>
        <dbReference type="Proteomes" id="UP000033140"/>
    </source>
</evidence>
<dbReference type="RefSeq" id="XP_019021338.1">
    <property type="nucleotide sequence ID" value="XM_019171396.1"/>
</dbReference>